<dbReference type="Pfam" id="PF13324">
    <property type="entry name" value="GCIP_N"/>
    <property type="match status" value="1"/>
</dbReference>
<dbReference type="OrthoDB" id="4088536at2759"/>
<keyword evidence="4" id="KW-1185">Reference proteome</keyword>
<evidence type="ECO:0000313" key="3">
    <source>
        <dbReference type="EMBL" id="KFH44081.1"/>
    </source>
</evidence>
<dbReference type="Proteomes" id="UP000029964">
    <property type="component" value="Unassembled WGS sequence"/>
</dbReference>
<reference evidence="4" key="1">
    <citation type="journal article" date="2014" name="Genome Announc.">
        <title>Genome sequence and annotation of Acremonium chrysogenum, producer of the beta-lactam antibiotic cephalosporin C.</title>
        <authorList>
            <person name="Terfehr D."/>
            <person name="Dahlmann T.A."/>
            <person name="Specht T."/>
            <person name="Zadra I."/>
            <person name="Kuernsteiner H."/>
            <person name="Kueck U."/>
        </authorList>
    </citation>
    <scope>NUCLEOTIDE SEQUENCE [LARGE SCALE GENOMIC DNA]</scope>
    <source>
        <strain evidence="4">ATCC 11550 / CBS 779.69 / DSM 880 / IAM 14645 / JCM 23072 / IMI 49137</strain>
    </source>
</reference>
<dbReference type="Gene3D" id="1.20.1410.10">
    <property type="entry name" value="I/LWEQ domain"/>
    <property type="match status" value="1"/>
</dbReference>
<feature type="compositionally biased region" description="Acidic residues" evidence="1">
    <location>
        <begin position="215"/>
        <end position="233"/>
    </location>
</feature>
<organism evidence="3 4">
    <name type="scientific">Hapsidospora chrysogenum (strain ATCC 11550 / CBS 779.69 / DSM 880 / IAM 14645 / JCM 23072 / IMI 49137)</name>
    <name type="common">Acremonium chrysogenum</name>
    <dbReference type="NCBI Taxonomy" id="857340"/>
    <lineage>
        <taxon>Eukaryota</taxon>
        <taxon>Fungi</taxon>
        <taxon>Dikarya</taxon>
        <taxon>Ascomycota</taxon>
        <taxon>Pezizomycotina</taxon>
        <taxon>Sordariomycetes</taxon>
        <taxon>Hypocreomycetidae</taxon>
        <taxon>Hypocreales</taxon>
        <taxon>Bionectriaceae</taxon>
        <taxon>Hapsidospora</taxon>
    </lineage>
</organism>
<protein>
    <recommendedName>
        <fullName evidence="2">Cyclin-D1-binding protein 1-like N-terminal domain-containing protein</fullName>
    </recommendedName>
</protein>
<dbReference type="InterPro" id="IPR049317">
    <property type="entry name" value="GCIP-like_N"/>
</dbReference>
<dbReference type="STRING" id="857340.A0A086T3Z9"/>
<name>A0A086T3Z9_HAPC1</name>
<dbReference type="GO" id="GO:0005634">
    <property type="term" value="C:nucleus"/>
    <property type="evidence" value="ECO:0007669"/>
    <property type="project" value="TreeGrafter"/>
</dbReference>
<evidence type="ECO:0000313" key="4">
    <source>
        <dbReference type="Proteomes" id="UP000029964"/>
    </source>
</evidence>
<comment type="caution">
    <text evidence="3">The sequence shown here is derived from an EMBL/GenBank/DDBJ whole genome shotgun (WGS) entry which is preliminary data.</text>
</comment>
<evidence type="ECO:0000256" key="1">
    <source>
        <dbReference type="SAM" id="MobiDB-lite"/>
    </source>
</evidence>
<dbReference type="PANTHER" id="PTHR15492">
    <property type="entry name" value="CYCLIN D1-BINDING PROTEIN 1"/>
    <property type="match status" value="1"/>
</dbReference>
<dbReference type="PANTHER" id="PTHR15492:SF1">
    <property type="entry name" value="CYCLIN-D1-BINDING PROTEIN 1"/>
    <property type="match status" value="1"/>
</dbReference>
<feature type="region of interest" description="Disordered" evidence="1">
    <location>
        <begin position="214"/>
        <end position="233"/>
    </location>
</feature>
<sequence>MAPTDASSLKNLDTIIQSSVSLLQQLQVALAEIHRSPTAPPAPSSPSTSNSHLRSSTAIDALALAKDSASLIRAHSTKLSLLIVNEPFTPNAIITVVRDLAGGPIPGLAASLEECRADKYTAVIRRELAWRCRSVLVELTSLLQKVPQNGQALSSAGEGFGSDGKGSIALTGVLWSACDQVIELTNLGVAGFFANKVGEWRDTLKDVMEELKEWGEEEAESDDDDGEDEDEDDAVNALADELRDSHISTQDMLDDLMSHRTIPKSDPDAIRPRLETSLKRLRLVTLLYQAIIKRRIKKLPSIPPSADSSQSVAEIPQRLDEAAGVLRVLPDRFGDLACAFYELQSDEIDSLIDQCFLDAFAASELLAQAWGGGRDEFTDWAEKFQAQIKQE</sequence>
<gene>
    <name evidence="3" type="ORF">ACRE_051490</name>
</gene>
<feature type="domain" description="Cyclin-D1-binding protein 1-like N-terminal" evidence="2">
    <location>
        <begin position="67"/>
        <end position="216"/>
    </location>
</feature>
<dbReference type="InterPro" id="IPR026907">
    <property type="entry name" value="GCIP-like"/>
</dbReference>
<dbReference type="AlphaFoldDB" id="A0A086T3Z9"/>
<dbReference type="EMBL" id="JPKY01000055">
    <property type="protein sequence ID" value="KFH44081.1"/>
    <property type="molecule type" value="Genomic_DNA"/>
</dbReference>
<evidence type="ECO:0000259" key="2">
    <source>
        <dbReference type="Pfam" id="PF13324"/>
    </source>
</evidence>
<accession>A0A086T3Z9</accession>
<dbReference type="HOGENOM" id="CLU_040328_0_0_1"/>
<proteinExistence type="predicted"/>